<evidence type="ECO:0000313" key="7">
    <source>
        <dbReference type="EMBL" id="KMU91678.1"/>
    </source>
</evidence>
<feature type="domain" description="RRP12 HEAT" evidence="5">
    <location>
        <begin position="636"/>
        <end position="751"/>
    </location>
</feature>
<dbReference type="SUPFAM" id="SSF48371">
    <property type="entry name" value="ARM repeat"/>
    <property type="match status" value="2"/>
</dbReference>
<dbReference type="InterPro" id="IPR012978">
    <property type="entry name" value="HEAT_RRP12"/>
</dbReference>
<dbReference type="PANTHER" id="PTHR48287:SF1">
    <property type="entry name" value="ARM REPEAT SUPERFAMILY PROTEIN"/>
    <property type="match status" value="1"/>
</dbReference>
<feature type="compositionally biased region" description="Basic and acidic residues" evidence="4">
    <location>
        <begin position="1228"/>
        <end position="1248"/>
    </location>
</feature>
<dbReference type="InterPro" id="IPR016024">
    <property type="entry name" value="ARM-type_fold"/>
</dbReference>
<evidence type="ECO:0000256" key="2">
    <source>
        <dbReference type="ARBA" id="ARBA00007690"/>
    </source>
</evidence>
<evidence type="ECO:0000313" key="8">
    <source>
        <dbReference type="Proteomes" id="UP000054563"/>
    </source>
</evidence>
<comment type="subcellular location">
    <subcellularLocation>
        <location evidence="1">Nucleus</location>
    </subcellularLocation>
</comment>
<protein>
    <submittedName>
        <fullName evidence="7">Ribosomal RNA-processing protein 12</fullName>
    </submittedName>
</protein>
<gene>
    <name evidence="7" type="ORF">CIHG_09437</name>
</gene>
<dbReference type="InterPro" id="IPR011989">
    <property type="entry name" value="ARM-like"/>
</dbReference>
<feature type="compositionally biased region" description="Basic and acidic residues" evidence="4">
    <location>
        <begin position="1124"/>
        <end position="1133"/>
    </location>
</feature>
<reference evidence="8" key="1">
    <citation type="journal article" date="2010" name="Genome Res.">
        <title>Population genomic sequencing of Coccidioides fungi reveals recent hybridization and transposon control.</title>
        <authorList>
            <person name="Neafsey D.E."/>
            <person name="Barker B.M."/>
            <person name="Sharpton T.J."/>
            <person name="Stajich J.E."/>
            <person name="Park D.J."/>
            <person name="Whiston E."/>
            <person name="Hung C.-Y."/>
            <person name="McMahan C."/>
            <person name="White J."/>
            <person name="Sykes S."/>
            <person name="Heiman D."/>
            <person name="Young S."/>
            <person name="Zeng Q."/>
            <person name="Abouelleil A."/>
            <person name="Aftuck L."/>
            <person name="Bessette D."/>
            <person name="Brown A."/>
            <person name="FitzGerald M."/>
            <person name="Lui A."/>
            <person name="Macdonald J.P."/>
            <person name="Priest M."/>
            <person name="Orbach M.J."/>
            <person name="Galgiani J.N."/>
            <person name="Kirkland T.N."/>
            <person name="Cole G.T."/>
            <person name="Birren B.W."/>
            <person name="Henn M.R."/>
            <person name="Taylor J.W."/>
            <person name="Rounsley S.D."/>
        </authorList>
    </citation>
    <scope>NUCLEOTIDE SEQUENCE [LARGE SCALE GENOMIC DNA]</scope>
    <source>
        <strain evidence="8">H538.4</strain>
    </source>
</reference>
<dbReference type="OrthoDB" id="2192888at2759"/>
<feature type="compositionally biased region" description="Low complexity" evidence="4">
    <location>
        <begin position="1252"/>
        <end position="1265"/>
    </location>
</feature>
<evidence type="ECO:0000259" key="5">
    <source>
        <dbReference type="Pfam" id="PF08161"/>
    </source>
</evidence>
<evidence type="ECO:0000256" key="1">
    <source>
        <dbReference type="ARBA" id="ARBA00004123"/>
    </source>
</evidence>
<evidence type="ECO:0000259" key="6">
    <source>
        <dbReference type="Pfam" id="PF25772"/>
    </source>
</evidence>
<dbReference type="GO" id="GO:0005634">
    <property type="term" value="C:nucleus"/>
    <property type="evidence" value="ECO:0007669"/>
    <property type="project" value="UniProtKB-SubCell"/>
</dbReference>
<evidence type="ECO:0000256" key="4">
    <source>
        <dbReference type="SAM" id="MobiDB-lite"/>
    </source>
</evidence>
<comment type="similarity">
    <text evidence="2">Belongs to the RRP12 family.</text>
</comment>
<dbReference type="VEuPathDB" id="FungiDB:CIHG_09437"/>
<dbReference type="Proteomes" id="UP000054563">
    <property type="component" value="Unassembled WGS sequence"/>
</dbReference>
<dbReference type="PANTHER" id="PTHR48287">
    <property type="entry name" value="ARM REPEAT SUPERFAMILY PROTEIN"/>
    <property type="match status" value="1"/>
</dbReference>
<dbReference type="Gene3D" id="1.25.10.10">
    <property type="entry name" value="Leucine-rich Repeat Variant"/>
    <property type="match status" value="2"/>
</dbReference>
<dbReference type="Pfam" id="PF25772">
    <property type="entry name" value="HEAT_RRP12_N"/>
    <property type="match status" value="1"/>
</dbReference>
<feature type="region of interest" description="Disordered" evidence="4">
    <location>
        <begin position="1118"/>
        <end position="1265"/>
    </location>
</feature>
<sequence length="1375" mass="149988">MATLQEKLDKIKSPKLQNQHSTAIVLSAVEDTLREQNADFTATAFFAALLGLLGQSVSSTQGTVDKEPITSIVYLLDITSPFVPTPLLRAKFSQILGSLVLVLTAPDAEAPLLRSSIGCLQSLLVAQDAASWALPQSQIGPRRAMAGLLALAVDHRPKVRKRAQDALIHVLKHPPPSPSLDHPAADMCAETALMTLRESVAASAKQKKGKQAHLQQNQHEPAVIHALHLVKTIATASGGWPSKKIEALCEILMNVSKSTNEFLTMGAFEVFEVIFESMADEFSSSKLPRLLEAIRELKPSQNDSQLLPPWIAVLSRGYDVSAQVQPEDTFENLPELFDLVASFLTSSSHNIRISASECLISFLANCIPASVIVEPSIYDEKTLEKLSKIGTSLLSVKYQTAWAEVFGVLTAMFEALRWRSDPLLADVVRTVGGIRANESFHGKKEADKVLGAAVGAMGPEAVLKILPLNITQQKAGEPGRVWLLPILRDYVSNTRLGYFRSEFVPLSEALFQRVLEYGNVEKTVEVKIFETLVQQTWATLPGFCELPLDVTEAFDQSFAELLSNVLYKQAELRVEVCKALQNLVDSNKEIASLDTEADDLLLQRRITKETAKKNIAHLSGFSSNLLAVLFNYYRRDKTVEVKIFETLVQQTWATLPGFCELPLDVTEAFDQSFAELLSNVLYKQAELRVEVCKALQNLVDSNKEIASLDTEADDLLLQRRITKETAKKNIAHLSGFSSNLLAVLFNVYSQTLPQFRGHILQCINAYLSITPEQELIDTFNRVTAMLEGSLKESAQAQGKQKGTGDKMPPTSHTLMDLVVTMSIYLPRASFTTLFSLSAVVLNTESSDPQLIKKAYKLIPRLATTETGALALKERSSELQSLFISTADKTPSPARRDRLAAVQEVVTHLPTSDLHFIPSILSEVVLGCKESNEKARTAAFTLLIHLANRVCDPELNPAGTVIRNSLVPHMADDAPDAPATIEEFFTMVSAGLAGSSPHMVAASVIALSRLLFEFHTKLPPAMLSDLVQTIDLFLTSNNREIVRAVLGFVKVAVVALPDEMLRPRLQSLVPNLMVWSKEHKGRLRSKVKGILDRLIRRFGAQAVESLTPESDRKLVVAIRKQRERSKREKGAEQRSRRKKSPTKKNPKPAKQTTHSATKFDKAGYGSDLSDSDLGSDSDDASEIEIDAAGNMHKHSSRSKERPPVQTQPTEGTKPSVRFLDAKRAKKRSARMDAEGKLLLGDDVHDHDGDTPMGGAADNGGENNNAGDAINAYIAAVSGPDAVRKGQKGRLKVSQSGVGKKKSGGGDGMDLDSDGEDGGGRKMSSASGAGRNDGRRGLGMPKRSGSGGGGAGRIEKRRNVKVGKSGSGFRRKSGGRR</sequence>
<dbReference type="InterPro" id="IPR052087">
    <property type="entry name" value="RRP12"/>
</dbReference>
<dbReference type="eggNOG" id="KOG1248">
    <property type="taxonomic scope" value="Eukaryota"/>
</dbReference>
<keyword evidence="3" id="KW-0539">Nucleus</keyword>
<accession>A0A0J8UV20</accession>
<evidence type="ECO:0000256" key="3">
    <source>
        <dbReference type="ARBA" id="ARBA00023242"/>
    </source>
</evidence>
<dbReference type="Pfam" id="PF08161">
    <property type="entry name" value="RRP12_HEAT"/>
    <property type="match status" value="2"/>
</dbReference>
<organism evidence="7 8">
    <name type="scientific">Coccidioides immitis H538.4</name>
    <dbReference type="NCBI Taxonomy" id="396776"/>
    <lineage>
        <taxon>Eukaryota</taxon>
        <taxon>Fungi</taxon>
        <taxon>Dikarya</taxon>
        <taxon>Ascomycota</taxon>
        <taxon>Pezizomycotina</taxon>
        <taxon>Eurotiomycetes</taxon>
        <taxon>Eurotiomycetidae</taxon>
        <taxon>Onygenales</taxon>
        <taxon>Onygenaceae</taxon>
        <taxon>Coccidioides</taxon>
    </lineage>
</organism>
<feature type="domain" description="RRP12 N-terminal HEAT" evidence="6">
    <location>
        <begin position="12"/>
        <end position="280"/>
    </location>
</feature>
<feature type="domain" description="RRP12 HEAT" evidence="5">
    <location>
        <begin position="346"/>
        <end position="634"/>
    </location>
</feature>
<dbReference type="STRING" id="396776.A0A0J8UV20"/>
<feature type="compositionally biased region" description="Basic residues" evidence="4">
    <location>
        <begin position="1134"/>
        <end position="1146"/>
    </location>
</feature>
<proteinExistence type="inferred from homology"/>
<dbReference type="EMBL" id="DS017040">
    <property type="protein sequence ID" value="KMU91678.1"/>
    <property type="molecule type" value="Genomic_DNA"/>
</dbReference>
<dbReference type="InterPro" id="IPR057860">
    <property type="entry name" value="HEAT_RRP12_N"/>
</dbReference>
<name>A0A0J8UV20_COCIT</name>
<feature type="region of interest" description="Disordered" evidence="4">
    <location>
        <begin position="1279"/>
        <end position="1375"/>
    </location>
</feature>
<feature type="compositionally biased region" description="Acidic residues" evidence="4">
    <location>
        <begin position="1168"/>
        <end position="1184"/>
    </location>
</feature>